<comment type="caution">
    <text evidence="2">The sequence shown here is derived from an EMBL/GenBank/DDBJ whole genome shotgun (WGS) entry which is preliminary data.</text>
</comment>
<evidence type="ECO:0000313" key="3">
    <source>
        <dbReference type="Proteomes" id="UP001499841"/>
    </source>
</evidence>
<evidence type="ECO:0000313" key="2">
    <source>
        <dbReference type="EMBL" id="GAA3512348.1"/>
    </source>
</evidence>
<feature type="transmembrane region" description="Helical" evidence="1">
    <location>
        <begin position="45"/>
        <end position="66"/>
    </location>
</feature>
<sequence length="194" mass="21888">MSETDDAPWFDAQTVREEMILLRRQLEHPVEVPTTPLLRDYAEHLGYVILIAAEVEIIFGGLVGLLKGGSTGIDISVWGFSGRRLTKELRRVAPDNPKMLSLADAYEHLHEIRNQLVHSIRAETEGVDAFAVSLRPPLGSEGTADPESMPVMRRLITVPDLVDMHLQWQDLRWQLAEEFKAARLRAQAEVDNTQ</sequence>
<reference evidence="3" key="1">
    <citation type="journal article" date="2019" name="Int. J. Syst. Evol. Microbiol.">
        <title>The Global Catalogue of Microorganisms (GCM) 10K type strain sequencing project: providing services to taxonomists for standard genome sequencing and annotation.</title>
        <authorList>
            <consortium name="The Broad Institute Genomics Platform"/>
            <consortium name="The Broad Institute Genome Sequencing Center for Infectious Disease"/>
            <person name="Wu L."/>
            <person name="Ma J."/>
        </authorList>
    </citation>
    <scope>NUCLEOTIDE SEQUENCE [LARGE SCALE GENOMIC DNA]</scope>
    <source>
        <strain evidence="3">JCM 17459</strain>
    </source>
</reference>
<keyword evidence="1" id="KW-0812">Transmembrane</keyword>
<keyword evidence="3" id="KW-1185">Reference proteome</keyword>
<organism evidence="2 3">
    <name type="scientific">Georgenia daeguensis</name>
    <dbReference type="NCBI Taxonomy" id="908355"/>
    <lineage>
        <taxon>Bacteria</taxon>
        <taxon>Bacillati</taxon>
        <taxon>Actinomycetota</taxon>
        <taxon>Actinomycetes</taxon>
        <taxon>Micrococcales</taxon>
        <taxon>Bogoriellaceae</taxon>
        <taxon>Georgenia</taxon>
    </lineage>
</organism>
<dbReference type="RefSeq" id="WP_345045281.1">
    <property type="nucleotide sequence ID" value="NZ_BAABBA010000037.1"/>
</dbReference>
<dbReference type="EMBL" id="BAABBA010000037">
    <property type="protein sequence ID" value="GAA3512348.1"/>
    <property type="molecule type" value="Genomic_DNA"/>
</dbReference>
<keyword evidence="1" id="KW-1133">Transmembrane helix</keyword>
<evidence type="ECO:0008006" key="4">
    <source>
        <dbReference type="Google" id="ProtNLM"/>
    </source>
</evidence>
<accession>A0ABP6UM22</accession>
<name>A0ABP6UM22_9MICO</name>
<keyword evidence="1" id="KW-0472">Membrane</keyword>
<proteinExistence type="predicted"/>
<protein>
    <recommendedName>
        <fullName evidence="4">DUF4145 domain-containing protein</fullName>
    </recommendedName>
</protein>
<dbReference type="Proteomes" id="UP001499841">
    <property type="component" value="Unassembled WGS sequence"/>
</dbReference>
<evidence type="ECO:0000256" key="1">
    <source>
        <dbReference type="SAM" id="Phobius"/>
    </source>
</evidence>
<gene>
    <name evidence="2" type="ORF">GCM10022262_40460</name>
</gene>